<dbReference type="InterPro" id="IPR013210">
    <property type="entry name" value="LRR_N_plant-typ"/>
</dbReference>
<protein>
    <submittedName>
        <fullName evidence="11">Uncharacterized protein</fullName>
    </submittedName>
</protein>
<dbReference type="InterPro" id="IPR024788">
    <property type="entry name" value="Malectin-like_Carb-bd_dom"/>
</dbReference>
<evidence type="ECO:0000256" key="6">
    <source>
        <dbReference type="ARBA" id="ARBA00022989"/>
    </source>
</evidence>
<dbReference type="FunFam" id="3.80.10.10:FF:000129">
    <property type="entry name" value="Leucine-rich repeat receptor-like kinase"/>
    <property type="match status" value="1"/>
</dbReference>
<dbReference type="GO" id="GO:0016020">
    <property type="term" value="C:membrane"/>
    <property type="evidence" value="ECO:0007669"/>
    <property type="project" value="UniProtKB-SubCell"/>
</dbReference>
<sequence length="535" mass="58858">MSPSPVSFPFYQPSAPFPEQFVVAASSATLFLSSADRGTWCARPITTVGSTAPVTHRSSTRSSMGRSGPSLTRRQITPPARRRPMKGFLGEGTKMRVCLAGNDYTDSDPFINTLEMIILDESVYNATDFTKSALGLVMRSKFGYDGPVIRYPDDRFDRFWMPFVGTGQLARNTNNILVSGLWNLPPANIFDSALTSDGDNLMEMQWPPFSLPSASYYVSLYFADTSNGSSRIFDVFINDYTFYRNLEVTSSGVSVFATNWELSGVTGISLVSESVPPPIISAGEVFGIIDLGGITATRDVITLLSLKNSIVNLPLDWEGDPCSPQQYSWSGVSCSNGSQIRVISLNLTNMGLSGSLPPSIGNLTALTDLSFAHNNISGNIPDLRRLRRLERLHLQSNHFNGSIPLSLGNLTNLHELPEDDILLNLFRQQHNQKDKELAKKDHTTCGTTVLSGSWQLQLTLAVIKFLHIPKDALREVKPIATGESIWGKVGEKAVLSSNMSQWRLRGINLRVAIETSSFEFHPTYQVLSLAEEADL</sequence>
<keyword evidence="3" id="KW-0812">Transmembrane</keyword>
<evidence type="ECO:0000259" key="10">
    <source>
        <dbReference type="Pfam" id="PF12819"/>
    </source>
</evidence>
<comment type="subcellular location">
    <subcellularLocation>
        <location evidence="1">Membrane</location>
        <topology evidence="1">Single-pass membrane protein</topology>
    </subcellularLocation>
</comment>
<keyword evidence="2" id="KW-0433">Leucine-rich repeat</keyword>
<dbReference type="Pfam" id="PF00560">
    <property type="entry name" value="LRR_1"/>
    <property type="match status" value="2"/>
</dbReference>
<comment type="caution">
    <text evidence="11">The sequence shown here is derived from an EMBL/GenBank/DDBJ whole genome shotgun (WGS) entry which is preliminary data.</text>
</comment>
<evidence type="ECO:0000256" key="2">
    <source>
        <dbReference type="ARBA" id="ARBA00022614"/>
    </source>
</evidence>
<dbReference type="PANTHER" id="PTHR45631">
    <property type="entry name" value="OS07G0107800 PROTEIN-RELATED"/>
    <property type="match status" value="1"/>
</dbReference>
<dbReference type="SUPFAM" id="SSF52058">
    <property type="entry name" value="L domain-like"/>
    <property type="match status" value="1"/>
</dbReference>
<evidence type="ECO:0000256" key="7">
    <source>
        <dbReference type="ARBA" id="ARBA00023136"/>
    </source>
</evidence>
<dbReference type="EMBL" id="JADCNM010000005">
    <property type="protein sequence ID" value="KAG0483439.1"/>
    <property type="molecule type" value="Genomic_DNA"/>
</dbReference>
<dbReference type="PANTHER" id="PTHR45631:SF3">
    <property type="entry name" value="OS05G0393100 PROTEIN"/>
    <property type="match status" value="1"/>
</dbReference>
<evidence type="ECO:0000256" key="1">
    <source>
        <dbReference type="ARBA" id="ARBA00004167"/>
    </source>
</evidence>
<dbReference type="Pfam" id="PF12819">
    <property type="entry name" value="Malectin_like"/>
    <property type="match status" value="1"/>
</dbReference>
<feature type="domain" description="Leucine-rich repeat-containing N-terminal plant-type" evidence="9">
    <location>
        <begin position="298"/>
        <end position="335"/>
    </location>
</feature>
<keyword evidence="5" id="KW-0677">Repeat</keyword>
<dbReference type="OrthoDB" id="1394818at2759"/>
<dbReference type="AlphaFoldDB" id="A0A835R2Z2"/>
<dbReference type="Gene3D" id="2.60.120.430">
    <property type="entry name" value="Galactose-binding lectin"/>
    <property type="match status" value="1"/>
</dbReference>
<gene>
    <name evidence="11" type="ORF">HPP92_011523</name>
</gene>
<evidence type="ECO:0000256" key="3">
    <source>
        <dbReference type="ARBA" id="ARBA00022692"/>
    </source>
</evidence>
<evidence type="ECO:0000259" key="9">
    <source>
        <dbReference type="Pfam" id="PF08263"/>
    </source>
</evidence>
<dbReference type="Gene3D" id="3.80.10.10">
    <property type="entry name" value="Ribonuclease Inhibitor"/>
    <property type="match status" value="1"/>
</dbReference>
<feature type="region of interest" description="Disordered" evidence="8">
    <location>
        <begin position="51"/>
        <end position="75"/>
    </location>
</feature>
<keyword evidence="6" id="KW-1133">Transmembrane helix</keyword>
<dbReference type="Pfam" id="PF08263">
    <property type="entry name" value="LRRNT_2"/>
    <property type="match status" value="1"/>
</dbReference>
<evidence type="ECO:0000256" key="8">
    <source>
        <dbReference type="SAM" id="MobiDB-lite"/>
    </source>
</evidence>
<organism evidence="11 12">
    <name type="scientific">Vanilla planifolia</name>
    <name type="common">Vanilla</name>
    <dbReference type="NCBI Taxonomy" id="51239"/>
    <lineage>
        <taxon>Eukaryota</taxon>
        <taxon>Viridiplantae</taxon>
        <taxon>Streptophyta</taxon>
        <taxon>Embryophyta</taxon>
        <taxon>Tracheophyta</taxon>
        <taxon>Spermatophyta</taxon>
        <taxon>Magnoliopsida</taxon>
        <taxon>Liliopsida</taxon>
        <taxon>Asparagales</taxon>
        <taxon>Orchidaceae</taxon>
        <taxon>Vanilloideae</taxon>
        <taxon>Vanilleae</taxon>
        <taxon>Vanilla</taxon>
    </lineage>
</organism>
<dbReference type="InterPro" id="IPR001611">
    <property type="entry name" value="Leu-rich_rpt"/>
</dbReference>
<evidence type="ECO:0000313" key="11">
    <source>
        <dbReference type="EMBL" id="KAG0483439.1"/>
    </source>
</evidence>
<feature type="domain" description="Malectin-like" evidence="10">
    <location>
        <begin position="93"/>
        <end position="287"/>
    </location>
</feature>
<dbReference type="InterPro" id="IPR032675">
    <property type="entry name" value="LRR_dom_sf"/>
</dbReference>
<evidence type="ECO:0000256" key="5">
    <source>
        <dbReference type="ARBA" id="ARBA00022737"/>
    </source>
</evidence>
<dbReference type="PROSITE" id="PS51450">
    <property type="entry name" value="LRR"/>
    <property type="match status" value="1"/>
</dbReference>
<reference evidence="11 12" key="1">
    <citation type="journal article" date="2020" name="Nat. Food">
        <title>A phased Vanilla planifolia genome enables genetic improvement of flavour and production.</title>
        <authorList>
            <person name="Hasing T."/>
            <person name="Tang H."/>
            <person name="Brym M."/>
            <person name="Khazi F."/>
            <person name="Huang T."/>
            <person name="Chambers A.H."/>
        </authorList>
    </citation>
    <scope>NUCLEOTIDE SEQUENCE [LARGE SCALE GENOMIC DNA]</scope>
    <source>
        <tissue evidence="11">Leaf</tissue>
    </source>
</reference>
<evidence type="ECO:0000256" key="4">
    <source>
        <dbReference type="ARBA" id="ARBA00022729"/>
    </source>
</evidence>
<dbReference type="Proteomes" id="UP000639772">
    <property type="component" value="Unassembled WGS sequence"/>
</dbReference>
<keyword evidence="7" id="KW-0472">Membrane</keyword>
<proteinExistence type="predicted"/>
<feature type="compositionally biased region" description="Low complexity" evidence="8">
    <location>
        <begin position="60"/>
        <end position="70"/>
    </location>
</feature>
<keyword evidence="4" id="KW-0732">Signal</keyword>
<evidence type="ECO:0000313" key="12">
    <source>
        <dbReference type="Proteomes" id="UP000639772"/>
    </source>
</evidence>
<name>A0A835R2Z2_VANPL</name>
<accession>A0A835R2Z2</accession>